<gene>
    <name evidence="3" type="ORF">FHQ09_02375</name>
</gene>
<feature type="transmembrane region" description="Helical" evidence="2">
    <location>
        <begin position="81"/>
        <end position="100"/>
    </location>
</feature>
<feature type="transmembrane region" description="Helical" evidence="2">
    <location>
        <begin position="168"/>
        <end position="187"/>
    </location>
</feature>
<proteinExistence type="predicted"/>
<reference evidence="3 4" key="1">
    <citation type="submission" date="2019-06" db="EMBL/GenBank/DDBJ databases">
        <authorList>
            <person name="Mardanova A.M."/>
            <person name="Pudova D.S."/>
            <person name="Shagimardanova E.I."/>
            <person name="Gogoleva N.E."/>
            <person name="Lutfullin M.T."/>
            <person name="Hadieva G.F."/>
            <person name="Sharipova M.R."/>
        </authorList>
    </citation>
    <scope>NUCLEOTIDE SEQUENCE [LARGE SCALE GENOMIC DNA]</scope>
    <source>
        <strain evidence="3 4">MG-1</strain>
    </source>
</reference>
<feature type="transmembrane region" description="Helical" evidence="2">
    <location>
        <begin position="199"/>
        <end position="224"/>
    </location>
</feature>
<sequence length="342" mass="35185">MRSPSLVPVLTAGLVTITAGAAMSLQGRANGLLGQVLGHAVFAALVSFFVGLLCVGIALAVSARSRAAGRRLIALLRDRTLPWWMLLGGLSGCLVVIAQATTIPRIGVAMFTMAFVSGQVTGGLIVDTTELPPGGRQRLSVLRILGVVIVLASLAFAAGDRLQSGIPLWTPLLPLVSGALTSVQQAFNGHIRATAESAVVATTVNFTVGFAALVVGTFVLLMTGHPWREFPTAPDQWWILLGGAFGVVFIALTTVTVARLGVLLLSLFALFGNLVGALALDVLLPIPGSDVTLTTVLSAIGVLIGIVVTILPVPVGPSTSAVRPKSAVRPSSGSRRGPASRT</sequence>
<dbReference type="AlphaFoldDB" id="A0A5C4X6D6"/>
<feature type="transmembrane region" description="Helical" evidence="2">
    <location>
        <begin position="296"/>
        <end position="315"/>
    </location>
</feature>
<feature type="transmembrane region" description="Helical" evidence="2">
    <location>
        <begin position="106"/>
        <end position="126"/>
    </location>
</feature>
<dbReference type="RefSeq" id="WP_139467247.1">
    <property type="nucleotide sequence ID" value="NZ_VDMQ01000001.1"/>
</dbReference>
<evidence type="ECO:0000256" key="2">
    <source>
        <dbReference type="SAM" id="Phobius"/>
    </source>
</evidence>
<feature type="compositionally biased region" description="Low complexity" evidence="1">
    <location>
        <begin position="327"/>
        <end position="342"/>
    </location>
</feature>
<dbReference type="Proteomes" id="UP000314223">
    <property type="component" value="Unassembled WGS sequence"/>
</dbReference>
<evidence type="ECO:0000313" key="4">
    <source>
        <dbReference type="Proteomes" id="UP000314223"/>
    </source>
</evidence>
<feature type="transmembrane region" description="Helical" evidence="2">
    <location>
        <begin position="40"/>
        <end position="61"/>
    </location>
</feature>
<feature type="transmembrane region" description="Helical" evidence="2">
    <location>
        <begin position="262"/>
        <end position="284"/>
    </location>
</feature>
<dbReference type="InterPro" id="IPR006750">
    <property type="entry name" value="YdcZ"/>
</dbReference>
<keyword evidence="2" id="KW-0812">Transmembrane</keyword>
<evidence type="ECO:0000313" key="3">
    <source>
        <dbReference type="EMBL" id="TNM58140.1"/>
    </source>
</evidence>
<dbReference type="PANTHER" id="PTHR34821:SF2">
    <property type="entry name" value="INNER MEMBRANE PROTEIN YDCZ"/>
    <property type="match status" value="1"/>
</dbReference>
<organism evidence="3 4">
    <name type="scientific">Brevibacterium sediminis</name>
    <dbReference type="NCBI Taxonomy" id="1857024"/>
    <lineage>
        <taxon>Bacteria</taxon>
        <taxon>Bacillati</taxon>
        <taxon>Actinomycetota</taxon>
        <taxon>Actinomycetes</taxon>
        <taxon>Micrococcales</taxon>
        <taxon>Brevibacteriaceae</taxon>
        <taxon>Brevibacterium</taxon>
    </lineage>
</organism>
<feature type="region of interest" description="Disordered" evidence="1">
    <location>
        <begin position="318"/>
        <end position="342"/>
    </location>
</feature>
<feature type="transmembrane region" description="Helical" evidence="2">
    <location>
        <begin position="138"/>
        <end position="156"/>
    </location>
</feature>
<keyword evidence="2" id="KW-1133">Transmembrane helix</keyword>
<accession>A0A5C4X6D6</accession>
<comment type="caution">
    <text evidence="3">The sequence shown here is derived from an EMBL/GenBank/DDBJ whole genome shotgun (WGS) entry which is preliminary data.</text>
</comment>
<dbReference type="EMBL" id="VDMQ01000001">
    <property type="protein sequence ID" value="TNM58140.1"/>
    <property type="molecule type" value="Genomic_DNA"/>
</dbReference>
<evidence type="ECO:0000256" key="1">
    <source>
        <dbReference type="SAM" id="MobiDB-lite"/>
    </source>
</evidence>
<name>A0A5C4X6D6_9MICO</name>
<keyword evidence="2" id="KW-0472">Membrane</keyword>
<feature type="transmembrane region" description="Helical" evidence="2">
    <location>
        <begin position="236"/>
        <end position="255"/>
    </location>
</feature>
<dbReference type="PANTHER" id="PTHR34821">
    <property type="entry name" value="INNER MEMBRANE PROTEIN YDCZ"/>
    <property type="match status" value="1"/>
</dbReference>
<dbReference type="GO" id="GO:0005886">
    <property type="term" value="C:plasma membrane"/>
    <property type="evidence" value="ECO:0007669"/>
    <property type="project" value="TreeGrafter"/>
</dbReference>
<protein>
    <submittedName>
        <fullName evidence="3">DMT family transporter</fullName>
    </submittedName>
</protein>
<dbReference type="Pfam" id="PF04657">
    <property type="entry name" value="DMT_YdcZ"/>
    <property type="match status" value="2"/>
</dbReference>